<organism evidence="2 3">
    <name type="scientific">Patellaria atrata CBS 101060</name>
    <dbReference type="NCBI Taxonomy" id="1346257"/>
    <lineage>
        <taxon>Eukaryota</taxon>
        <taxon>Fungi</taxon>
        <taxon>Dikarya</taxon>
        <taxon>Ascomycota</taxon>
        <taxon>Pezizomycotina</taxon>
        <taxon>Dothideomycetes</taxon>
        <taxon>Dothideomycetes incertae sedis</taxon>
        <taxon>Patellariales</taxon>
        <taxon>Patellariaceae</taxon>
        <taxon>Patellaria</taxon>
    </lineage>
</organism>
<keyword evidence="1" id="KW-0472">Membrane</keyword>
<proteinExistence type="predicted"/>
<evidence type="ECO:0000313" key="2">
    <source>
        <dbReference type="EMBL" id="KAF2837174.1"/>
    </source>
</evidence>
<comment type="caution">
    <text evidence="2">The sequence shown here is derived from an EMBL/GenBank/DDBJ whole genome shotgun (WGS) entry which is preliminary data.</text>
</comment>
<evidence type="ECO:0000313" key="3">
    <source>
        <dbReference type="Proteomes" id="UP000799429"/>
    </source>
</evidence>
<accession>A0A9P4S6V5</accession>
<keyword evidence="1" id="KW-0812">Transmembrane</keyword>
<dbReference type="EMBL" id="MU006100">
    <property type="protein sequence ID" value="KAF2837174.1"/>
    <property type="molecule type" value="Genomic_DNA"/>
</dbReference>
<sequence>MAESPFLNDEPLLFQQSLDHGPDTGIEKPQHNPHNRQQPNFYLYMRWLGNGWFGELVAVLSSCALVIALCVILKKYDGQPLLSFGSFFNSSITLGTLVSSRASRGLTSSVQLLWKLRLTPTASFAATLAIVHLAITPLAQQSLLSLSVPVVDLDGMATIPVAKDWFEPPPQTWTPNMSFDYTAISSGMKGAIFNGFFTSTNVTILDTVPTCTTGDCTFPGYQSLALCASSADVTAHLRNLSTEEEGRWCLSGSFCASTRGSIYRTPAANITSAVTQANTEAGRKQFYIVT</sequence>
<keyword evidence="3" id="KW-1185">Reference proteome</keyword>
<dbReference type="AlphaFoldDB" id="A0A9P4S6V5"/>
<protein>
    <submittedName>
        <fullName evidence="2">Uncharacterized protein</fullName>
    </submittedName>
</protein>
<name>A0A9P4S6V5_9PEZI</name>
<dbReference type="PANTHER" id="PTHR35394:SF5">
    <property type="entry name" value="DUF3176 DOMAIN-CONTAINING PROTEIN"/>
    <property type="match status" value="1"/>
</dbReference>
<feature type="transmembrane region" description="Helical" evidence="1">
    <location>
        <begin position="52"/>
        <end position="73"/>
    </location>
</feature>
<evidence type="ECO:0000256" key="1">
    <source>
        <dbReference type="SAM" id="Phobius"/>
    </source>
</evidence>
<dbReference type="PANTHER" id="PTHR35394">
    <property type="entry name" value="DUF3176 DOMAIN-CONTAINING PROTEIN"/>
    <property type="match status" value="1"/>
</dbReference>
<keyword evidence="1" id="KW-1133">Transmembrane helix</keyword>
<dbReference type="Proteomes" id="UP000799429">
    <property type="component" value="Unassembled WGS sequence"/>
</dbReference>
<gene>
    <name evidence="2" type="ORF">M501DRAFT_986510</name>
</gene>
<reference evidence="2" key="1">
    <citation type="journal article" date="2020" name="Stud. Mycol.">
        <title>101 Dothideomycetes genomes: a test case for predicting lifestyles and emergence of pathogens.</title>
        <authorList>
            <person name="Haridas S."/>
            <person name="Albert R."/>
            <person name="Binder M."/>
            <person name="Bloem J."/>
            <person name="Labutti K."/>
            <person name="Salamov A."/>
            <person name="Andreopoulos B."/>
            <person name="Baker S."/>
            <person name="Barry K."/>
            <person name="Bills G."/>
            <person name="Bluhm B."/>
            <person name="Cannon C."/>
            <person name="Castanera R."/>
            <person name="Culley D."/>
            <person name="Daum C."/>
            <person name="Ezra D."/>
            <person name="Gonzalez J."/>
            <person name="Henrissat B."/>
            <person name="Kuo A."/>
            <person name="Liang C."/>
            <person name="Lipzen A."/>
            <person name="Lutzoni F."/>
            <person name="Magnuson J."/>
            <person name="Mondo S."/>
            <person name="Nolan M."/>
            <person name="Ohm R."/>
            <person name="Pangilinan J."/>
            <person name="Park H.-J."/>
            <person name="Ramirez L."/>
            <person name="Alfaro M."/>
            <person name="Sun H."/>
            <person name="Tritt A."/>
            <person name="Yoshinaga Y."/>
            <person name="Zwiers L.-H."/>
            <person name="Turgeon B."/>
            <person name="Goodwin S."/>
            <person name="Spatafora J."/>
            <person name="Crous P."/>
            <person name="Grigoriev I."/>
        </authorList>
    </citation>
    <scope>NUCLEOTIDE SEQUENCE</scope>
    <source>
        <strain evidence="2">CBS 101060</strain>
    </source>
</reference>
<dbReference type="OrthoDB" id="5376804at2759"/>